<dbReference type="Proteomes" id="UP001589894">
    <property type="component" value="Unassembled WGS sequence"/>
</dbReference>
<feature type="compositionally biased region" description="Low complexity" evidence="1">
    <location>
        <begin position="32"/>
        <end position="53"/>
    </location>
</feature>
<dbReference type="Gene3D" id="2.50.20.20">
    <property type="match status" value="1"/>
</dbReference>
<protein>
    <recommendedName>
        <fullName evidence="5">LppX_LprAFG lipoprotein</fullName>
    </recommendedName>
</protein>
<proteinExistence type="predicted"/>
<evidence type="ECO:0008006" key="5">
    <source>
        <dbReference type="Google" id="ProtNLM"/>
    </source>
</evidence>
<accession>A0ABV6NUA1</accession>
<dbReference type="RefSeq" id="WP_377336423.1">
    <property type="nucleotide sequence ID" value="NZ_JBHLUE010000004.1"/>
</dbReference>
<reference evidence="3 4" key="1">
    <citation type="submission" date="2024-09" db="EMBL/GenBank/DDBJ databases">
        <authorList>
            <person name="Sun Q."/>
            <person name="Mori K."/>
        </authorList>
    </citation>
    <scope>NUCLEOTIDE SEQUENCE [LARGE SCALE GENOMIC DNA]</scope>
    <source>
        <strain evidence="3 4">TBRC 2205</strain>
    </source>
</reference>
<sequence>MDTRLIGRNVVVLAAGAALLAGCGGTNGAGAGTSAPPASASTAPEPSASPTPSDNGVAALAPAAIVDRAKAALKNAKSFRMSGTTKEDGQKFTLDFKISGANLVGDMTIGKGKVQLLRVGKKGYMKPDAAFWRMSAGTHANAIVELVGDRWVLVPAGDKDFASMFGAADVNELLKPDGKVTKGQPKDINGTPAIGLVDHAKSGGTLYVATVGEPYPVRIQGKTAADGGINFSDFGATFSEIKPPAAADVVDLSKIH</sequence>
<organism evidence="3 4">
    <name type="scientific">Plantactinospora siamensis</name>
    <dbReference type="NCBI Taxonomy" id="555372"/>
    <lineage>
        <taxon>Bacteria</taxon>
        <taxon>Bacillati</taxon>
        <taxon>Actinomycetota</taxon>
        <taxon>Actinomycetes</taxon>
        <taxon>Micromonosporales</taxon>
        <taxon>Micromonosporaceae</taxon>
        <taxon>Plantactinospora</taxon>
    </lineage>
</organism>
<evidence type="ECO:0000256" key="1">
    <source>
        <dbReference type="SAM" id="MobiDB-lite"/>
    </source>
</evidence>
<gene>
    <name evidence="3" type="ORF">ACFFHU_05650</name>
</gene>
<evidence type="ECO:0000313" key="3">
    <source>
        <dbReference type="EMBL" id="MFC0563648.1"/>
    </source>
</evidence>
<feature type="region of interest" description="Disordered" evidence="1">
    <location>
        <begin position="30"/>
        <end position="56"/>
    </location>
</feature>
<keyword evidence="4" id="KW-1185">Reference proteome</keyword>
<dbReference type="EMBL" id="JBHLUE010000004">
    <property type="protein sequence ID" value="MFC0563648.1"/>
    <property type="molecule type" value="Genomic_DNA"/>
</dbReference>
<keyword evidence="2" id="KW-0732">Signal</keyword>
<evidence type="ECO:0000313" key="4">
    <source>
        <dbReference type="Proteomes" id="UP001589894"/>
    </source>
</evidence>
<evidence type="ECO:0000256" key="2">
    <source>
        <dbReference type="SAM" id="SignalP"/>
    </source>
</evidence>
<comment type="caution">
    <text evidence="3">The sequence shown here is derived from an EMBL/GenBank/DDBJ whole genome shotgun (WGS) entry which is preliminary data.</text>
</comment>
<feature type="signal peptide" evidence="2">
    <location>
        <begin position="1"/>
        <end position="28"/>
    </location>
</feature>
<feature type="chain" id="PRO_5045376451" description="LppX_LprAFG lipoprotein" evidence="2">
    <location>
        <begin position="29"/>
        <end position="256"/>
    </location>
</feature>
<dbReference type="PROSITE" id="PS51257">
    <property type="entry name" value="PROKAR_LIPOPROTEIN"/>
    <property type="match status" value="1"/>
</dbReference>
<name>A0ABV6NUA1_9ACTN</name>